<accession>A0A327ZP64</accession>
<keyword evidence="5" id="KW-1185">Reference proteome</keyword>
<dbReference type="RefSeq" id="WP_111716874.1">
    <property type="nucleotide sequence ID" value="NZ_CP073819.1"/>
</dbReference>
<evidence type="ECO:0000256" key="1">
    <source>
        <dbReference type="ARBA" id="ARBA00023125"/>
    </source>
</evidence>
<dbReference type="EMBL" id="PZJH01000006">
    <property type="protein sequence ID" value="RAK44077.1"/>
    <property type="molecule type" value="Genomic_DNA"/>
</dbReference>
<feature type="DNA-binding region" description="H-T-H motif" evidence="2">
    <location>
        <begin position="30"/>
        <end position="49"/>
    </location>
</feature>
<evidence type="ECO:0000313" key="4">
    <source>
        <dbReference type="EMBL" id="RAK44077.1"/>
    </source>
</evidence>
<protein>
    <submittedName>
        <fullName evidence="4">TetR family transcriptional regulator</fullName>
    </submittedName>
</protein>
<dbReference type="PROSITE" id="PS50977">
    <property type="entry name" value="HTH_TETR_2"/>
    <property type="match status" value="1"/>
</dbReference>
<keyword evidence="1 2" id="KW-0238">DNA-binding</keyword>
<sequence length="197" mass="23702">MEDRRIRKTKRSIRTAILELMLEKSFDNITVNDIATQADINRGTFYLHYIDKYELLESIEDEMIGRFITLQKTMDISKIIHENNLFQEVFIKKIMYILKEDKLFFKVMLHPSLNTTFESKFRKIIQENFERMIDLDYIQGVPFKYYFSFISSAQIGVIKHWVRTDMQESPEEIARFAYEMAYNGPIRLLQQELKKKN</sequence>
<evidence type="ECO:0000313" key="5">
    <source>
        <dbReference type="Proteomes" id="UP000249808"/>
    </source>
</evidence>
<gene>
    <name evidence="4" type="ORF">BHU61_11055</name>
</gene>
<dbReference type="GO" id="GO:0003677">
    <property type="term" value="F:DNA binding"/>
    <property type="evidence" value="ECO:0007669"/>
    <property type="project" value="UniProtKB-UniRule"/>
</dbReference>
<dbReference type="Gene3D" id="1.10.357.10">
    <property type="entry name" value="Tetracycline Repressor, domain 2"/>
    <property type="match status" value="1"/>
</dbReference>
<evidence type="ECO:0000256" key="2">
    <source>
        <dbReference type="PROSITE-ProRule" id="PRU00335"/>
    </source>
</evidence>
<comment type="caution">
    <text evidence="4">The sequence shown here is derived from an EMBL/GenBank/DDBJ whole genome shotgun (WGS) entry which is preliminary data.</text>
</comment>
<dbReference type="Pfam" id="PF00440">
    <property type="entry name" value="TetR_N"/>
    <property type="match status" value="1"/>
</dbReference>
<evidence type="ECO:0000259" key="3">
    <source>
        <dbReference type="PROSITE" id="PS50977"/>
    </source>
</evidence>
<dbReference type="PANTHER" id="PTHR43479">
    <property type="entry name" value="ACREF/ENVCD OPERON REPRESSOR-RELATED"/>
    <property type="match status" value="1"/>
</dbReference>
<dbReference type="AlphaFoldDB" id="A0A327ZP64"/>
<proteinExistence type="predicted"/>
<dbReference type="SUPFAM" id="SSF46689">
    <property type="entry name" value="Homeodomain-like"/>
    <property type="match status" value="1"/>
</dbReference>
<name>A0A327ZP64_9STAP</name>
<organism evidence="4 5">
    <name type="scientific">Macrococcus epidermidis</name>
    <dbReference type="NCBI Taxonomy" id="1902580"/>
    <lineage>
        <taxon>Bacteria</taxon>
        <taxon>Bacillati</taxon>
        <taxon>Bacillota</taxon>
        <taxon>Bacilli</taxon>
        <taxon>Bacillales</taxon>
        <taxon>Staphylococcaceae</taxon>
        <taxon>Macrococcus</taxon>
    </lineage>
</organism>
<dbReference type="InterPro" id="IPR050624">
    <property type="entry name" value="HTH-type_Tx_Regulator"/>
</dbReference>
<dbReference type="InterPro" id="IPR009057">
    <property type="entry name" value="Homeodomain-like_sf"/>
</dbReference>
<dbReference type="InterPro" id="IPR039532">
    <property type="entry name" value="TetR_C_Firmicutes"/>
</dbReference>
<dbReference type="InterPro" id="IPR001647">
    <property type="entry name" value="HTH_TetR"/>
</dbReference>
<dbReference type="Pfam" id="PF14278">
    <property type="entry name" value="TetR_C_8"/>
    <property type="match status" value="1"/>
</dbReference>
<dbReference type="PANTHER" id="PTHR43479:SF23">
    <property type="entry name" value="HTH TETR-TYPE DOMAIN-CONTAINING PROTEIN"/>
    <property type="match status" value="1"/>
</dbReference>
<reference evidence="4 5" key="1">
    <citation type="journal article" date="2018" name="Front. Microbiol.">
        <title>Description and Comparative Genomics of Macrococcus caseolyticus subsp. hominis subsp. nov., Macrococcus goetzii sp. nov., Macrococcus epidermidis sp. nov., and Macrococcus bohemicus sp. nov., Novel Macrococci From Human Clinical Material With Virulence Potential and Suspected Uptake of Foreign DNA by Natural Transformation.</title>
        <authorList>
            <person name="Maslanova I."/>
            <person name="Wertheimer Z."/>
            <person name="Sedlacek I."/>
            <person name="Svec P."/>
            <person name="Indrakova A."/>
            <person name="Kovarovic V."/>
            <person name="Schumann P."/>
            <person name="Sproer C."/>
            <person name="Kralova S."/>
            <person name="Sedo O."/>
            <person name="Kristofova L."/>
            <person name="Vrbovska V."/>
            <person name="Fuzik T."/>
            <person name="Petras P."/>
            <person name="Zdrahal Z."/>
            <person name="Ruzickova V."/>
            <person name="Doskar J."/>
            <person name="Pantucek R."/>
        </authorList>
    </citation>
    <scope>NUCLEOTIDE SEQUENCE [LARGE SCALE GENOMIC DNA]</scope>
    <source>
        <strain evidence="4 5">01/688</strain>
    </source>
</reference>
<feature type="domain" description="HTH tetR-type" evidence="3">
    <location>
        <begin position="7"/>
        <end position="67"/>
    </location>
</feature>
<dbReference type="Proteomes" id="UP000249808">
    <property type="component" value="Unassembled WGS sequence"/>
</dbReference>